<reference evidence="2" key="1">
    <citation type="journal article" date="2014" name="Int. J. Syst. Evol. Microbiol.">
        <title>Complete genome sequence of Corynebacterium casei LMG S-19264T (=DSM 44701T), isolated from a smear-ripened cheese.</title>
        <authorList>
            <consortium name="US DOE Joint Genome Institute (JGI-PGF)"/>
            <person name="Walter F."/>
            <person name="Albersmeier A."/>
            <person name="Kalinowski J."/>
            <person name="Ruckert C."/>
        </authorList>
    </citation>
    <scope>NUCLEOTIDE SEQUENCE</scope>
    <source>
        <strain evidence="2">CGMCC 1.12160</strain>
    </source>
</reference>
<dbReference type="Proteomes" id="UP000605670">
    <property type="component" value="Unassembled WGS sequence"/>
</dbReference>
<organism evidence="2 3">
    <name type="scientific">Ornithinimicrobium tianjinense</name>
    <dbReference type="NCBI Taxonomy" id="1195761"/>
    <lineage>
        <taxon>Bacteria</taxon>
        <taxon>Bacillati</taxon>
        <taxon>Actinomycetota</taxon>
        <taxon>Actinomycetes</taxon>
        <taxon>Micrococcales</taxon>
        <taxon>Ornithinimicrobiaceae</taxon>
        <taxon>Ornithinimicrobium</taxon>
    </lineage>
</organism>
<dbReference type="Pfam" id="PF02423">
    <property type="entry name" value="OCD_Mu_crystall"/>
    <property type="match status" value="1"/>
</dbReference>
<name>A0A917BJJ6_9MICO</name>
<evidence type="ECO:0000256" key="1">
    <source>
        <dbReference type="ARBA" id="ARBA00008903"/>
    </source>
</evidence>
<dbReference type="InterPro" id="IPR023401">
    <property type="entry name" value="ODC_N"/>
</dbReference>
<dbReference type="FunFam" id="3.40.50.720:FF:000311">
    <property type="entry name" value="Ornithine cyclodeaminase"/>
    <property type="match status" value="1"/>
</dbReference>
<comment type="similarity">
    <text evidence="1">Belongs to the ornithine cyclodeaminase/mu-crystallin family.</text>
</comment>
<reference evidence="2" key="2">
    <citation type="submission" date="2020-09" db="EMBL/GenBank/DDBJ databases">
        <authorList>
            <person name="Sun Q."/>
            <person name="Zhou Y."/>
        </authorList>
    </citation>
    <scope>NUCLEOTIDE SEQUENCE</scope>
    <source>
        <strain evidence="2">CGMCC 1.12160</strain>
    </source>
</reference>
<dbReference type="GO" id="GO:0005737">
    <property type="term" value="C:cytoplasm"/>
    <property type="evidence" value="ECO:0007669"/>
    <property type="project" value="TreeGrafter"/>
</dbReference>
<dbReference type="SUPFAM" id="SSF51735">
    <property type="entry name" value="NAD(P)-binding Rossmann-fold domains"/>
    <property type="match status" value="1"/>
</dbReference>
<dbReference type="PANTHER" id="PTHR13812:SF19">
    <property type="entry name" value="KETIMINE REDUCTASE MU-CRYSTALLIN"/>
    <property type="match status" value="1"/>
</dbReference>
<dbReference type="NCBIfam" id="NF004793">
    <property type="entry name" value="PRK06141.1"/>
    <property type="match status" value="1"/>
</dbReference>
<dbReference type="InterPro" id="IPR003462">
    <property type="entry name" value="ODC_Mu_crystall"/>
</dbReference>
<keyword evidence="3" id="KW-1185">Reference proteome</keyword>
<dbReference type="PANTHER" id="PTHR13812">
    <property type="entry name" value="KETIMINE REDUCTASE MU-CRYSTALLIN"/>
    <property type="match status" value="1"/>
</dbReference>
<comment type="caution">
    <text evidence="2">The sequence shown here is derived from an EMBL/GenBank/DDBJ whole genome shotgun (WGS) entry which is preliminary data.</text>
</comment>
<dbReference type="InterPro" id="IPR036291">
    <property type="entry name" value="NAD(P)-bd_dom_sf"/>
</dbReference>
<dbReference type="Gene3D" id="3.40.50.720">
    <property type="entry name" value="NAD(P)-binding Rossmann-like Domain"/>
    <property type="match status" value="1"/>
</dbReference>
<dbReference type="EMBL" id="BMEM01000001">
    <property type="protein sequence ID" value="GGF45712.1"/>
    <property type="molecule type" value="Genomic_DNA"/>
</dbReference>
<sequence length="316" mass="32927">MEVLDAEQVRGLLDPAALVDALREAFAADAVRVPDRTHVTLDPAAHATLLLKPAWQPGGWLGVKVLTHHPGNGDAGLPAIHATYLLSRADTGEPVAVLDGTELTRWRTAAASALAADVLAPPTVDVHLLVGAGNVAAAMPACYRTVRDVGLTLVWARSSAKAAALVSRLRAEGFEAEAADDLRAAVRRADVVTTATSSTRPLVLAEDVRPGTHVDLVGAFTPGMVEADEALVTSASLFVDVPAALHEPGDLVGPLSRGTLRPGDVLATLTDLAAGRHPGRTTEREITVFKSVGTALEDLVAAALAWDRHRSAAAER</sequence>
<gene>
    <name evidence="2" type="ORF">GCM10011366_11840</name>
</gene>
<accession>A0A917BJJ6</accession>
<dbReference type="PIRSF" id="PIRSF001439">
    <property type="entry name" value="CryM"/>
    <property type="match status" value="1"/>
</dbReference>
<dbReference type="RefSeq" id="WP_188428685.1">
    <property type="nucleotide sequence ID" value="NZ_BAABKH010000005.1"/>
</dbReference>
<dbReference type="GO" id="GO:0019752">
    <property type="term" value="P:carboxylic acid metabolic process"/>
    <property type="evidence" value="ECO:0007669"/>
    <property type="project" value="UniProtKB-ARBA"/>
</dbReference>
<proteinExistence type="inferred from homology"/>
<dbReference type="GO" id="GO:0016491">
    <property type="term" value="F:oxidoreductase activity"/>
    <property type="evidence" value="ECO:0007669"/>
    <property type="project" value="UniProtKB-ARBA"/>
</dbReference>
<evidence type="ECO:0000313" key="3">
    <source>
        <dbReference type="Proteomes" id="UP000605670"/>
    </source>
</evidence>
<protein>
    <submittedName>
        <fullName evidence="2">Ornithine cyclodeaminase</fullName>
    </submittedName>
</protein>
<dbReference type="Gene3D" id="3.30.1780.10">
    <property type="entry name" value="ornithine cyclodeaminase, domain 1"/>
    <property type="match status" value="1"/>
</dbReference>
<dbReference type="AlphaFoldDB" id="A0A917BJJ6"/>
<evidence type="ECO:0000313" key="2">
    <source>
        <dbReference type="EMBL" id="GGF45712.1"/>
    </source>
</evidence>